<feature type="chain" id="PRO_5045115361" description="Peptidase S1 domain-containing protein" evidence="2">
    <location>
        <begin position="22"/>
        <end position="305"/>
    </location>
</feature>
<dbReference type="PANTHER" id="PTHR24260:SF143">
    <property type="entry name" value="SERINE PROTEASE GD-LIKE PROTEIN"/>
    <property type="match status" value="1"/>
</dbReference>
<evidence type="ECO:0000256" key="2">
    <source>
        <dbReference type="SAM" id="SignalP"/>
    </source>
</evidence>
<name>A0ABM1YGQ3_AEDAL</name>
<dbReference type="InterPro" id="IPR001314">
    <property type="entry name" value="Peptidase_S1A"/>
</dbReference>
<evidence type="ECO:0000259" key="3">
    <source>
        <dbReference type="PROSITE" id="PS50240"/>
    </source>
</evidence>
<evidence type="ECO:0000313" key="5">
    <source>
        <dbReference type="Proteomes" id="UP000069940"/>
    </source>
</evidence>
<dbReference type="InterPro" id="IPR009003">
    <property type="entry name" value="Peptidase_S1_PA"/>
</dbReference>
<organism evidence="4 5">
    <name type="scientific">Aedes albopictus</name>
    <name type="common">Asian tiger mosquito</name>
    <name type="synonym">Stegomyia albopicta</name>
    <dbReference type="NCBI Taxonomy" id="7160"/>
    <lineage>
        <taxon>Eukaryota</taxon>
        <taxon>Metazoa</taxon>
        <taxon>Ecdysozoa</taxon>
        <taxon>Arthropoda</taxon>
        <taxon>Hexapoda</taxon>
        <taxon>Insecta</taxon>
        <taxon>Pterygota</taxon>
        <taxon>Neoptera</taxon>
        <taxon>Endopterygota</taxon>
        <taxon>Diptera</taxon>
        <taxon>Nematocera</taxon>
        <taxon>Culicoidea</taxon>
        <taxon>Culicidae</taxon>
        <taxon>Culicinae</taxon>
        <taxon>Aedini</taxon>
        <taxon>Aedes</taxon>
        <taxon>Stegomyia</taxon>
    </lineage>
</organism>
<protein>
    <recommendedName>
        <fullName evidence="3">Peptidase S1 domain-containing protein</fullName>
    </recommendedName>
</protein>
<feature type="signal peptide" evidence="2">
    <location>
        <begin position="1"/>
        <end position="21"/>
    </location>
</feature>
<dbReference type="EnsemblMetazoa" id="AALFPA23_008971.R12287">
    <property type="protein sequence ID" value="AALFPA23_008971.P12287"/>
    <property type="gene ID" value="AALFPA23_008971"/>
</dbReference>
<dbReference type="SUPFAM" id="SSF50494">
    <property type="entry name" value="Trypsin-like serine proteases"/>
    <property type="match status" value="1"/>
</dbReference>
<evidence type="ECO:0000313" key="4">
    <source>
        <dbReference type="EnsemblMetazoa" id="AALFPA23_008971.P12287"/>
    </source>
</evidence>
<keyword evidence="5" id="KW-1185">Reference proteome</keyword>
<dbReference type="PROSITE" id="PS50240">
    <property type="entry name" value="TRYPSIN_DOM"/>
    <property type="match status" value="1"/>
</dbReference>
<dbReference type="InterPro" id="IPR001254">
    <property type="entry name" value="Trypsin_dom"/>
</dbReference>
<dbReference type="InterPro" id="IPR051333">
    <property type="entry name" value="CLIP_Serine_Protease"/>
</dbReference>
<reference evidence="4" key="2">
    <citation type="submission" date="2025-05" db="UniProtKB">
        <authorList>
            <consortium name="EnsemblMetazoa"/>
        </authorList>
    </citation>
    <scope>IDENTIFICATION</scope>
    <source>
        <strain evidence="4">Foshan</strain>
    </source>
</reference>
<proteinExistence type="inferred from homology"/>
<dbReference type="RefSeq" id="XP_062701354.1">
    <property type="nucleotide sequence ID" value="XM_062845370.1"/>
</dbReference>
<dbReference type="SMART" id="SM00020">
    <property type="entry name" value="Tryp_SPc"/>
    <property type="match status" value="1"/>
</dbReference>
<dbReference type="Pfam" id="PF00089">
    <property type="entry name" value="Trypsin"/>
    <property type="match status" value="1"/>
</dbReference>
<feature type="domain" description="Peptidase S1" evidence="3">
    <location>
        <begin position="33"/>
        <end position="276"/>
    </location>
</feature>
<accession>A0ABM1YGQ3</accession>
<dbReference type="GeneID" id="109421971"/>
<keyword evidence="2" id="KW-0732">Signal</keyword>
<dbReference type="PRINTS" id="PR00722">
    <property type="entry name" value="CHYMOTRYPSIN"/>
</dbReference>
<dbReference type="CDD" id="cd00190">
    <property type="entry name" value="Tryp_SPc"/>
    <property type="match status" value="1"/>
</dbReference>
<sequence length="305" mass="34500">MSKFVSFVVLNLLCLLKFALPQATYQCGIRVSLVGRGSQVERGLWPWHVAVFRRQERDEQFKYYCGGTLISERHILTAALCVVDHKDSSSLHVDPYEFQVHLGQYNLSEVSDSVMIRGVTKAYVHPNFQIIENDIAVLVMQLPVKYSDAVIPICLPQNADDVEELVGQRGWITGWRKMENGAISELLRMISLPVISHEKCIQSDWALATILHEHVFCAGKNSGTKPGEGDAGGGIYISYGDRWLLRGIVFVTSENSVYTTFLSVQPYLTWIEDILAKNETRQDFPVNHFTNFVQVFYHKLKANTG</sequence>
<dbReference type="PANTHER" id="PTHR24260">
    <property type="match status" value="1"/>
</dbReference>
<evidence type="ECO:0000256" key="1">
    <source>
        <dbReference type="ARBA" id="ARBA00024195"/>
    </source>
</evidence>
<reference evidence="5" key="1">
    <citation type="journal article" date="2015" name="Proc. Natl. Acad. Sci. U.S.A.">
        <title>Genome sequence of the Asian Tiger mosquito, Aedes albopictus, reveals insights into its biology, genetics, and evolution.</title>
        <authorList>
            <person name="Chen X.G."/>
            <person name="Jiang X."/>
            <person name="Gu J."/>
            <person name="Xu M."/>
            <person name="Wu Y."/>
            <person name="Deng Y."/>
            <person name="Zhang C."/>
            <person name="Bonizzoni M."/>
            <person name="Dermauw W."/>
            <person name="Vontas J."/>
            <person name="Armbruster P."/>
            <person name="Huang X."/>
            <person name="Yang Y."/>
            <person name="Zhang H."/>
            <person name="He W."/>
            <person name="Peng H."/>
            <person name="Liu Y."/>
            <person name="Wu K."/>
            <person name="Chen J."/>
            <person name="Lirakis M."/>
            <person name="Topalis P."/>
            <person name="Van Leeuwen T."/>
            <person name="Hall A.B."/>
            <person name="Jiang X."/>
            <person name="Thorpe C."/>
            <person name="Mueller R.L."/>
            <person name="Sun C."/>
            <person name="Waterhouse R.M."/>
            <person name="Yan G."/>
            <person name="Tu Z.J."/>
            <person name="Fang X."/>
            <person name="James A.A."/>
        </authorList>
    </citation>
    <scope>NUCLEOTIDE SEQUENCE [LARGE SCALE GENOMIC DNA]</scope>
    <source>
        <strain evidence="5">Foshan</strain>
    </source>
</reference>
<dbReference type="InterPro" id="IPR043504">
    <property type="entry name" value="Peptidase_S1_PA_chymotrypsin"/>
</dbReference>
<comment type="similarity">
    <text evidence="1">Belongs to the peptidase S1 family. CLIP subfamily.</text>
</comment>
<dbReference type="Gene3D" id="2.40.10.10">
    <property type="entry name" value="Trypsin-like serine proteases"/>
    <property type="match status" value="1"/>
</dbReference>
<dbReference type="Proteomes" id="UP000069940">
    <property type="component" value="Unassembled WGS sequence"/>
</dbReference>